<comment type="caution">
    <text evidence="9">The sequence shown here is derived from an EMBL/GenBank/DDBJ whole genome shotgun (WGS) entry which is preliminary data.</text>
</comment>
<evidence type="ECO:0000313" key="10">
    <source>
        <dbReference type="Proteomes" id="UP000799444"/>
    </source>
</evidence>
<feature type="region of interest" description="Disordered" evidence="7">
    <location>
        <begin position="572"/>
        <end position="625"/>
    </location>
</feature>
<evidence type="ECO:0000256" key="3">
    <source>
        <dbReference type="ARBA" id="ARBA00022729"/>
    </source>
</evidence>
<dbReference type="Gene3D" id="1.20.58.1040">
    <property type="match status" value="1"/>
</dbReference>
<feature type="region of interest" description="Disordered" evidence="7">
    <location>
        <begin position="330"/>
        <end position="351"/>
    </location>
</feature>
<dbReference type="EMBL" id="ML996173">
    <property type="protein sequence ID" value="KAF2732665.1"/>
    <property type="molecule type" value="Genomic_DNA"/>
</dbReference>
<protein>
    <recommendedName>
        <fullName evidence="6">1,3-beta-glucanosyltransferase</fullName>
        <ecNumber evidence="6">2.4.1.-</ecNumber>
    </recommendedName>
</protein>
<keyword evidence="6" id="KW-0336">GPI-anchor</keyword>
<evidence type="ECO:0000256" key="1">
    <source>
        <dbReference type="ARBA" id="ARBA00004609"/>
    </source>
</evidence>
<keyword evidence="8" id="KW-1133">Transmembrane helix</keyword>
<dbReference type="GO" id="GO:0042124">
    <property type="term" value="F:1,3-beta-glucanosyltransferase activity"/>
    <property type="evidence" value="ECO:0007669"/>
    <property type="project" value="TreeGrafter"/>
</dbReference>
<dbReference type="GO" id="GO:0031505">
    <property type="term" value="P:fungal-type cell wall organization"/>
    <property type="evidence" value="ECO:0007669"/>
    <property type="project" value="TreeGrafter"/>
</dbReference>
<dbReference type="InterPro" id="IPR004886">
    <property type="entry name" value="Glucanosyltransferase"/>
</dbReference>
<evidence type="ECO:0000256" key="6">
    <source>
        <dbReference type="RuleBase" id="RU361209"/>
    </source>
</evidence>
<keyword evidence="5" id="KW-0325">Glycoprotein</keyword>
<keyword evidence="6 8" id="KW-0472">Membrane</keyword>
<sequence length="625" mass="67274">MSATNRIFRLQRFWQEHRLRLIAQGSHFFYPNGSQFVIHGVGYQIYDGISSQNFADPLSDVFDCDSYIKSLQDIKVNVIQVAAVNPNLEHAGCMEAFANAGIYVLAPLFPPILLQNTEANWDSTAYNYSTSVINNLGKFNNVLGFVAPNIIGYFSSTVDLPLSKAMIRDAKNYMKINGMRDIPVGVIDGTADTDKDSVFGINSVTFLSCEEAHGDFYGLSDGRLGCLPTDWIERQAQLFADASMPVLFLSNGCNDKYRANDSDNYPLQDLFSGKITKTISGGILYDFLGCSNNRDPPLINSENVLGDVYKGLSSVMATVSITTMDEATYTPTSTSTACPTPQSEWTTPPPTLPQTPSHFKLCSCMMDTLDCVADSIIIGKLSVPDNLGNYMTLLCGEDRTGCPGTASRPANGVYGAFSNVSDGSCTINGSMPDNPDFHLSNFTGAMDKQTPKPVNNECQFLLAQAGENGTETIKDFDFAKTATSSDSSSPTSTGLIKASESGGGLPIGAKAGIGVGIAVVVISAMCLALFLFRRRKRQSTETTFEKAEMDGTGMKGPGKVFEAPAVIAEVPAMNETPIELPSEERPVEAEADGQKRESQLLPSSPRSPHSGPEDGTGNGTRNPRP</sequence>
<dbReference type="GO" id="GO:0071970">
    <property type="term" value="P:fungal-type cell wall (1-&gt;3)-beta-D-glucan biosynthetic process"/>
    <property type="evidence" value="ECO:0007669"/>
    <property type="project" value="TreeGrafter"/>
</dbReference>
<comment type="function">
    <text evidence="6">Splits internally a 1,3-beta-glucan molecule and transfers the newly generated reducing end (the donor) to the non-reducing end of another 1,3-beta-glucan molecule (the acceptor) forming a 1,3-beta linkage, resulting in the elongation of 1,3-beta-glucan chains in the cell wall.</text>
</comment>
<dbReference type="SUPFAM" id="SSF51445">
    <property type="entry name" value="(Trans)glycosidases"/>
    <property type="match status" value="1"/>
</dbReference>
<gene>
    <name evidence="9" type="ORF">EJ04DRAFT_525135</name>
</gene>
<name>A0A9P4QUF9_9PLEO</name>
<dbReference type="GO" id="GO:0005886">
    <property type="term" value="C:plasma membrane"/>
    <property type="evidence" value="ECO:0007669"/>
    <property type="project" value="UniProtKB-SubCell"/>
</dbReference>
<dbReference type="PANTHER" id="PTHR31468:SF2">
    <property type="entry name" value="1,3-BETA-GLUCANOSYLTRANSFERASE GAS1"/>
    <property type="match status" value="1"/>
</dbReference>
<dbReference type="Pfam" id="PF03198">
    <property type="entry name" value="Glyco_hydro_72"/>
    <property type="match status" value="1"/>
</dbReference>
<evidence type="ECO:0000313" key="9">
    <source>
        <dbReference type="EMBL" id="KAF2732665.1"/>
    </source>
</evidence>
<dbReference type="InterPro" id="IPR017853">
    <property type="entry name" value="GH"/>
</dbReference>
<evidence type="ECO:0000256" key="5">
    <source>
        <dbReference type="ARBA" id="ARBA00023180"/>
    </source>
</evidence>
<feature type="compositionally biased region" description="Basic and acidic residues" evidence="7">
    <location>
        <begin position="582"/>
        <end position="598"/>
    </location>
</feature>
<keyword evidence="3" id="KW-0732">Signal</keyword>
<keyword evidence="6" id="KW-0449">Lipoprotein</keyword>
<comment type="subcellular location">
    <subcellularLocation>
        <location evidence="1 6">Cell membrane</location>
        <topology evidence="1 6">Lipid-anchor</topology>
        <topology evidence="1 6">GPI-anchor</topology>
    </subcellularLocation>
</comment>
<dbReference type="PANTHER" id="PTHR31468">
    <property type="entry name" value="1,3-BETA-GLUCANOSYLTRANSFERASE GAS1"/>
    <property type="match status" value="1"/>
</dbReference>
<keyword evidence="4" id="KW-1015">Disulfide bond</keyword>
<organism evidence="9 10">
    <name type="scientific">Polyplosphaeria fusca</name>
    <dbReference type="NCBI Taxonomy" id="682080"/>
    <lineage>
        <taxon>Eukaryota</taxon>
        <taxon>Fungi</taxon>
        <taxon>Dikarya</taxon>
        <taxon>Ascomycota</taxon>
        <taxon>Pezizomycotina</taxon>
        <taxon>Dothideomycetes</taxon>
        <taxon>Pleosporomycetidae</taxon>
        <taxon>Pleosporales</taxon>
        <taxon>Tetraplosphaeriaceae</taxon>
        <taxon>Polyplosphaeria</taxon>
    </lineage>
</organism>
<dbReference type="EC" id="2.4.1.-" evidence="6"/>
<evidence type="ECO:0000256" key="7">
    <source>
        <dbReference type="SAM" id="MobiDB-lite"/>
    </source>
</evidence>
<feature type="compositionally biased region" description="Low complexity" evidence="7">
    <location>
        <begin position="330"/>
        <end position="343"/>
    </location>
</feature>
<evidence type="ECO:0000256" key="8">
    <source>
        <dbReference type="SAM" id="Phobius"/>
    </source>
</evidence>
<dbReference type="GO" id="GO:0098552">
    <property type="term" value="C:side of membrane"/>
    <property type="evidence" value="ECO:0007669"/>
    <property type="project" value="UniProtKB-KW"/>
</dbReference>
<feature type="transmembrane region" description="Helical" evidence="8">
    <location>
        <begin position="511"/>
        <end position="532"/>
    </location>
</feature>
<reference evidence="9" key="1">
    <citation type="journal article" date="2020" name="Stud. Mycol.">
        <title>101 Dothideomycetes genomes: a test case for predicting lifestyles and emergence of pathogens.</title>
        <authorList>
            <person name="Haridas S."/>
            <person name="Albert R."/>
            <person name="Binder M."/>
            <person name="Bloem J."/>
            <person name="Labutti K."/>
            <person name="Salamov A."/>
            <person name="Andreopoulos B."/>
            <person name="Baker S."/>
            <person name="Barry K."/>
            <person name="Bills G."/>
            <person name="Bluhm B."/>
            <person name="Cannon C."/>
            <person name="Castanera R."/>
            <person name="Culley D."/>
            <person name="Daum C."/>
            <person name="Ezra D."/>
            <person name="Gonzalez J."/>
            <person name="Henrissat B."/>
            <person name="Kuo A."/>
            <person name="Liang C."/>
            <person name="Lipzen A."/>
            <person name="Lutzoni F."/>
            <person name="Magnuson J."/>
            <person name="Mondo S."/>
            <person name="Nolan M."/>
            <person name="Ohm R."/>
            <person name="Pangilinan J."/>
            <person name="Park H.-J."/>
            <person name="Ramirez L."/>
            <person name="Alfaro M."/>
            <person name="Sun H."/>
            <person name="Tritt A."/>
            <person name="Yoshinaga Y."/>
            <person name="Zwiers L.-H."/>
            <person name="Turgeon B."/>
            <person name="Goodwin S."/>
            <person name="Spatafora J."/>
            <person name="Crous P."/>
            <person name="Grigoriev I."/>
        </authorList>
    </citation>
    <scope>NUCLEOTIDE SEQUENCE</scope>
    <source>
        <strain evidence="9">CBS 125425</strain>
    </source>
</reference>
<proteinExistence type="inferred from homology"/>
<keyword evidence="8" id="KW-0812">Transmembrane</keyword>
<keyword evidence="10" id="KW-1185">Reference proteome</keyword>
<dbReference type="Gene3D" id="3.20.20.80">
    <property type="entry name" value="Glycosidases"/>
    <property type="match status" value="1"/>
</dbReference>
<dbReference type="OrthoDB" id="3796639at2759"/>
<keyword evidence="6" id="KW-0808">Transferase</keyword>
<comment type="similarity">
    <text evidence="2 6">Belongs to the glycosyl hydrolase 72 family.</text>
</comment>
<accession>A0A9P4QUF9</accession>
<evidence type="ECO:0000256" key="2">
    <source>
        <dbReference type="ARBA" id="ARBA00007528"/>
    </source>
</evidence>
<dbReference type="AlphaFoldDB" id="A0A9P4QUF9"/>
<dbReference type="Proteomes" id="UP000799444">
    <property type="component" value="Unassembled WGS sequence"/>
</dbReference>
<evidence type="ECO:0000256" key="4">
    <source>
        <dbReference type="ARBA" id="ARBA00023157"/>
    </source>
</evidence>
<feature type="region of interest" description="Disordered" evidence="7">
    <location>
        <begin position="539"/>
        <end position="558"/>
    </location>
</feature>